<dbReference type="InterPro" id="IPR010982">
    <property type="entry name" value="Lambda_DNA-bd_dom_sf"/>
</dbReference>
<dbReference type="InterPro" id="IPR028082">
    <property type="entry name" value="Peripla_BP_I"/>
</dbReference>
<dbReference type="EMBL" id="QKWH01000008">
    <property type="protein sequence ID" value="PZR52624.1"/>
    <property type="molecule type" value="Genomic_DNA"/>
</dbReference>
<dbReference type="SMART" id="SM00354">
    <property type="entry name" value="HTH_LACI"/>
    <property type="match status" value="1"/>
</dbReference>
<dbReference type="Proteomes" id="UP000248783">
    <property type="component" value="Unassembled WGS sequence"/>
</dbReference>
<dbReference type="Gene3D" id="3.40.50.2300">
    <property type="match status" value="2"/>
</dbReference>
<dbReference type="Pfam" id="PF00356">
    <property type="entry name" value="LacI"/>
    <property type="match status" value="1"/>
</dbReference>
<evidence type="ECO:0000256" key="3">
    <source>
        <dbReference type="ARBA" id="ARBA00023163"/>
    </source>
</evidence>
<dbReference type="Pfam" id="PF13377">
    <property type="entry name" value="Peripla_BP_3"/>
    <property type="match status" value="1"/>
</dbReference>
<gene>
    <name evidence="5" type="ORF">DNL40_10950</name>
</gene>
<dbReference type="CDD" id="cd06267">
    <property type="entry name" value="PBP1_LacI_sugar_binding-like"/>
    <property type="match status" value="1"/>
</dbReference>
<keyword evidence="3" id="KW-0804">Transcription</keyword>
<dbReference type="InterPro" id="IPR046335">
    <property type="entry name" value="LacI/GalR-like_sensor"/>
</dbReference>
<evidence type="ECO:0000313" key="5">
    <source>
        <dbReference type="EMBL" id="PZR52624.1"/>
    </source>
</evidence>
<dbReference type="RefSeq" id="WP_111251299.1">
    <property type="nucleotide sequence ID" value="NZ_QKWH01000008.1"/>
</dbReference>
<dbReference type="GO" id="GO:0003700">
    <property type="term" value="F:DNA-binding transcription factor activity"/>
    <property type="evidence" value="ECO:0007669"/>
    <property type="project" value="TreeGrafter"/>
</dbReference>
<sequence>MVTVRDVARAAGVSISTVSRALTAPDKVAASTRERVATVAAELGYLPNRAASGLRAGRTGTFGLLVPDLSNPYFAAVTKGVAERAREHGLGVFVVDSEEDPEIEAELLRGLAHQTDGVVLCSPRDVTGDREVVGAKPVVVVNHRIDGTVSVGSDNTAGIELAVEHLHALGHRRIAYVGGPTTSWSDEQRRAALAEAGRHRPDLEILTFGPHRPVVEGGTAAAGVVVASGATAAITFNDVVAVGLVRRVQDLGVRVPHDLSVVSFDDTFLAHLVTPSLTSVHTDLRGVGRQATDLLVRRLAGAGGADGEPATDTLLPARLVVRESTAPAASLLPPG</sequence>
<dbReference type="GO" id="GO:0000976">
    <property type="term" value="F:transcription cis-regulatory region binding"/>
    <property type="evidence" value="ECO:0007669"/>
    <property type="project" value="TreeGrafter"/>
</dbReference>
<dbReference type="PROSITE" id="PS50932">
    <property type="entry name" value="HTH_LACI_2"/>
    <property type="match status" value="1"/>
</dbReference>
<dbReference type="InterPro" id="IPR000843">
    <property type="entry name" value="HTH_LacI"/>
</dbReference>
<keyword evidence="6" id="KW-1185">Reference proteome</keyword>
<keyword evidence="1" id="KW-0805">Transcription regulation</keyword>
<evidence type="ECO:0000259" key="4">
    <source>
        <dbReference type="PROSITE" id="PS50932"/>
    </source>
</evidence>
<dbReference type="PANTHER" id="PTHR30146">
    <property type="entry name" value="LACI-RELATED TRANSCRIPTIONAL REPRESSOR"/>
    <property type="match status" value="1"/>
</dbReference>
<dbReference type="Gene3D" id="1.10.260.40">
    <property type="entry name" value="lambda repressor-like DNA-binding domains"/>
    <property type="match status" value="1"/>
</dbReference>
<evidence type="ECO:0000313" key="6">
    <source>
        <dbReference type="Proteomes" id="UP000248783"/>
    </source>
</evidence>
<organism evidence="5 6">
    <name type="scientific">Xylanimonas oleitrophica</name>
    <dbReference type="NCBI Taxonomy" id="2607479"/>
    <lineage>
        <taxon>Bacteria</taxon>
        <taxon>Bacillati</taxon>
        <taxon>Actinomycetota</taxon>
        <taxon>Actinomycetes</taxon>
        <taxon>Micrococcales</taxon>
        <taxon>Promicromonosporaceae</taxon>
        <taxon>Xylanimonas</taxon>
    </lineage>
</organism>
<dbReference type="SUPFAM" id="SSF53822">
    <property type="entry name" value="Periplasmic binding protein-like I"/>
    <property type="match status" value="1"/>
</dbReference>
<accession>A0A2W5Y3Z7</accession>
<dbReference type="PANTHER" id="PTHR30146:SF138">
    <property type="entry name" value="TRANSCRIPTIONAL REGULATORY PROTEIN"/>
    <property type="match status" value="1"/>
</dbReference>
<evidence type="ECO:0000256" key="1">
    <source>
        <dbReference type="ARBA" id="ARBA00023015"/>
    </source>
</evidence>
<evidence type="ECO:0000256" key="2">
    <source>
        <dbReference type="ARBA" id="ARBA00023125"/>
    </source>
</evidence>
<dbReference type="PROSITE" id="PS00356">
    <property type="entry name" value="HTH_LACI_1"/>
    <property type="match status" value="1"/>
</dbReference>
<reference evidence="5 6" key="1">
    <citation type="submission" date="2018-06" db="EMBL/GenBank/DDBJ databases">
        <title>Whole genome sequencing of a novel hydrocarbon degrading bacterial strain, PW21 isolated from oil contaminated produced water sample.</title>
        <authorList>
            <person name="Nagkirti P."/>
            <person name="Shaikh A."/>
            <person name="Gowdaman V."/>
            <person name="Engineer A.E."/>
            <person name="Dagar S."/>
            <person name="Dhakephalkar P.K."/>
        </authorList>
    </citation>
    <scope>NUCLEOTIDE SEQUENCE [LARGE SCALE GENOMIC DNA]</scope>
    <source>
        <strain evidence="5 6">PW21</strain>
    </source>
</reference>
<dbReference type="CDD" id="cd01392">
    <property type="entry name" value="HTH_LacI"/>
    <property type="match status" value="1"/>
</dbReference>
<feature type="domain" description="HTH lacI-type" evidence="4">
    <location>
        <begin position="2"/>
        <end position="56"/>
    </location>
</feature>
<dbReference type="SUPFAM" id="SSF47413">
    <property type="entry name" value="lambda repressor-like DNA-binding domains"/>
    <property type="match status" value="1"/>
</dbReference>
<proteinExistence type="predicted"/>
<comment type="caution">
    <text evidence="5">The sequence shown here is derived from an EMBL/GenBank/DDBJ whole genome shotgun (WGS) entry which is preliminary data.</text>
</comment>
<protein>
    <submittedName>
        <fullName evidence="5">LacI family transcriptional regulator</fullName>
    </submittedName>
</protein>
<name>A0A2W5Y3Z7_9MICO</name>
<dbReference type="AlphaFoldDB" id="A0A2W5Y3Z7"/>
<keyword evidence="2" id="KW-0238">DNA-binding</keyword>